<proteinExistence type="predicted"/>
<comment type="caution">
    <text evidence="1">The sequence shown here is derived from an EMBL/GenBank/DDBJ whole genome shotgun (WGS) entry which is preliminary data.</text>
</comment>
<protein>
    <submittedName>
        <fullName evidence="1">Ser/Thr protein phosphatase family protein</fullName>
    </submittedName>
</protein>
<sequence>MLSSTKTTGASPLIKTRILILSDTHGMTLAGRLPSESVDVCIHCGDLTEESKLDEFRATLELLHAIKAPLKLVIAGNHDFTLDTQSFRKKIEEARPRLEPELVAKVYGEYEEARRLLLDAKKDGIHLLDEGTHRFMLQNKAKLIVYASPYTPSLGDWGFQYRPDQGHKFDIEEGTDIVVTHGPPRGILDRTSSRERAGCADLFAAVALAKPRMHCFGHIHEGWGARMVTWREKLAERPSHFTDIDNDKSFVVEQLSTMQNGRFDTPGDMRRKEEKVNKYVAQKYCDASHCAGDAAPLEPERQTLFVNASIKGDDEMPVQPFWLVGLELPCAEILEETDEMEGVRRTKRKRTPDDPTEFEDL</sequence>
<keyword evidence="2" id="KW-1185">Reference proteome</keyword>
<accession>A0ACC0D3T3</accession>
<gene>
    <name evidence="1" type="ORF">F4821DRAFT_105937</name>
</gene>
<dbReference type="EMBL" id="MU394308">
    <property type="protein sequence ID" value="KAI6087303.1"/>
    <property type="molecule type" value="Genomic_DNA"/>
</dbReference>
<dbReference type="Proteomes" id="UP001497680">
    <property type="component" value="Unassembled WGS sequence"/>
</dbReference>
<evidence type="ECO:0000313" key="2">
    <source>
        <dbReference type="Proteomes" id="UP001497680"/>
    </source>
</evidence>
<evidence type="ECO:0000313" key="1">
    <source>
        <dbReference type="EMBL" id="KAI6087303.1"/>
    </source>
</evidence>
<name>A0ACC0D3T3_9PEZI</name>
<organism evidence="1 2">
    <name type="scientific">Hypoxylon rubiginosum</name>
    <dbReference type="NCBI Taxonomy" id="110542"/>
    <lineage>
        <taxon>Eukaryota</taxon>
        <taxon>Fungi</taxon>
        <taxon>Dikarya</taxon>
        <taxon>Ascomycota</taxon>
        <taxon>Pezizomycotina</taxon>
        <taxon>Sordariomycetes</taxon>
        <taxon>Xylariomycetidae</taxon>
        <taxon>Xylariales</taxon>
        <taxon>Hypoxylaceae</taxon>
        <taxon>Hypoxylon</taxon>
    </lineage>
</organism>
<reference evidence="1 2" key="1">
    <citation type="journal article" date="2022" name="New Phytol.">
        <title>Ecological generalism drives hyperdiversity of secondary metabolite gene clusters in xylarialean endophytes.</title>
        <authorList>
            <person name="Franco M.E.E."/>
            <person name="Wisecaver J.H."/>
            <person name="Arnold A.E."/>
            <person name="Ju Y.M."/>
            <person name="Slot J.C."/>
            <person name="Ahrendt S."/>
            <person name="Moore L.P."/>
            <person name="Eastman K.E."/>
            <person name="Scott K."/>
            <person name="Konkel Z."/>
            <person name="Mondo S.J."/>
            <person name="Kuo A."/>
            <person name="Hayes R.D."/>
            <person name="Haridas S."/>
            <person name="Andreopoulos B."/>
            <person name="Riley R."/>
            <person name="LaButti K."/>
            <person name="Pangilinan J."/>
            <person name="Lipzen A."/>
            <person name="Amirebrahimi M."/>
            <person name="Yan J."/>
            <person name="Adam C."/>
            <person name="Keymanesh K."/>
            <person name="Ng V."/>
            <person name="Louie K."/>
            <person name="Northen T."/>
            <person name="Drula E."/>
            <person name="Henrissat B."/>
            <person name="Hsieh H.M."/>
            <person name="Youens-Clark K."/>
            <person name="Lutzoni F."/>
            <person name="Miadlikowska J."/>
            <person name="Eastwood D.C."/>
            <person name="Hamelin R.C."/>
            <person name="Grigoriev I.V."/>
            <person name="U'Ren J.M."/>
        </authorList>
    </citation>
    <scope>NUCLEOTIDE SEQUENCE [LARGE SCALE GENOMIC DNA]</scope>
    <source>
        <strain evidence="1 2">ER1909</strain>
    </source>
</reference>